<evidence type="ECO:0000256" key="5">
    <source>
        <dbReference type="SAM" id="Phobius"/>
    </source>
</evidence>
<gene>
    <name evidence="8" type="ORF">P3X46_025308</name>
</gene>
<dbReference type="InterPro" id="IPR036259">
    <property type="entry name" value="MFS_trans_sf"/>
</dbReference>
<evidence type="ECO:0000256" key="1">
    <source>
        <dbReference type="ARBA" id="ARBA00004141"/>
    </source>
</evidence>
<organism evidence="8 9">
    <name type="scientific">Hevea brasiliensis</name>
    <name type="common">Para rubber tree</name>
    <name type="synonym">Siphonia brasiliensis</name>
    <dbReference type="NCBI Taxonomy" id="3981"/>
    <lineage>
        <taxon>Eukaryota</taxon>
        <taxon>Viridiplantae</taxon>
        <taxon>Streptophyta</taxon>
        <taxon>Embryophyta</taxon>
        <taxon>Tracheophyta</taxon>
        <taxon>Spermatophyta</taxon>
        <taxon>Magnoliopsida</taxon>
        <taxon>eudicotyledons</taxon>
        <taxon>Gunneridae</taxon>
        <taxon>Pentapetalae</taxon>
        <taxon>rosids</taxon>
        <taxon>fabids</taxon>
        <taxon>Malpighiales</taxon>
        <taxon>Euphorbiaceae</taxon>
        <taxon>Crotonoideae</taxon>
        <taxon>Micrandreae</taxon>
        <taxon>Hevea</taxon>
    </lineage>
</organism>
<feature type="transmembrane region" description="Helical" evidence="5">
    <location>
        <begin position="224"/>
        <end position="246"/>
    </location>
</feature>
<keyword evidence="9" id="KW-1185">Reference proteome</keyword>
<accession>A0ABQ9L6R1</accession>
<feature type="transmembrane region" description="Helical" evidence="5">
    <location>
        <begin position="199"/>
        <end position="218"/>
    </location>
</feature>
<feature type="transmembrane region" description="Helical" evidence="5">
    <location>
        <begin position="258"/>
        <end position="282"/>
    </location>
</feature>
<evidence type="ECO:0000259" key="6">
    <source>
        <dbReference type="Pfam" id="PF06813"/>
    </source>
</evidence>
<comment type="subcellular location">
    <subcellularLocation>
        <location evidence="1">Membrane</location>
        <topology evidence="1">Multi-pass membrane protein</topology>
    </subcellularLocation>
</comment>
<dbReference type="PANTHER" id="PTHR21576">
    <property type="entry name" value="UNCHARACTERIZED NODULIN-LIKE PROTEIN"/>
    <property type="match status" value="1"/>
</dbReference>
<evidence type="ECO:0000256" key="4">
    <source>
        <dbReference type="ARBA" id="ARBA00023136"/>
    </source>
</evidence>
<dbReference type="EMBL" id="JARPOI010000014">
    <property type="protein sequence ID" value="KAJ9159846.1"/>
    <property type="molecule type" value="Genomic_DNA"/>
</dbReference>
<proteinExistence type="predicted"/>
<name>A0ABQ9L6R1_HEVBR</name>
<feature type="transmembrane region" description="Helical" evidence="5">
    <location>
        <begin position="12"/>
        <end position="34"/>
    </location>
</feature>
<dbReference type="InterPro" id="IPR056555">
    <property type="entry name" value="NFD4_C"/>
</dbReference>
<keyword evidence="3 5" id="KW-1133">Transmembrane helix</keyword>
<dbReference type="Pfam" id="PF23262">
    <property type="entry name" value="NFD4_C"/>
    <property type="match status" value="1"/>
</dbReference>
<keyword evidence="4 5" id="KW-0472">Membrane</keyword>
<evidence type="ECO:0000313" key="9">
    <source>
        <dbReference type="Proteomes" id="UP001174677"/>
    </source>
</evidence>
<dbReference type="PANTHER" id="PTHR21576:SF84">
    <property type="entry name" value="FAMILY PROTEIN, PUTATIVE, EXPRESSED-RELATED"/>
    <property type="match status" value="1"/>
</dbReference>
<dbReference type="SUPFAM" id="SSF103473">
    <property type="entry name" value="MFS general substrate transporter"/>
    <property type="match status" value="1"/>
</dbReference>
<keyword evidence="2 5" id="KW-0812">Transmembrane</keyword>
<dbReference type="Pfam" id="PF06813">
    <property type="entry name" value="Nodulin-like"/>
    <property type="match status" value="1"/>
</dbReference>
<dbReference type="InterPro" id="IPR010658">
    <property type="entry name" value="Nodulin-like"/>
</dbReference>
<evidence type="ECO:0008006" key="10">
    <source>
        <dbReference type="Google" id="ProtNLM"/>
    </source>
</evidence>
<evidence type="ECO:0000256" key="3">
    <source>
        <dbReference type="ARBA" id="ARBA00022989"/>
    </source>
</evidence>
<sequence length="366" mass="40663">MNLFVQAITGLWFMVFSSLLIMAAAGATHLFNLYSSDIKATLGYDQTTTSLLSFFKNLGSHANVLSNLINKVKIFNLFGPLMIWLAMIRKISGVHVWYMCLFICIAASSKSFSHTSCLVTSINTDMLIDMLIIFLATICGIEGTLTTIDNMGQIGTSLRCPKRSISTSLLFMGTFNYISTIAVGFLSQRSLTKNKFPHPIMLTFILLFSFVGHLLIAFNVPKGLYFASIIIGFCFGAQWPLLFAIISGMFGLEFRATLYDFGSLASPIGSYLLNVCVVCHFYDRKANKQLAAQGPVRQSGQALNCIRTECYKLSFIIIAAATLFGAFMSLMLVFRTRKFFKSDINNNKFREAAQAAETEWQVRAAN</sequence>
<feature type="domain" description="Nodulin-like" evidence="6">
    <location>
        <begin position="12"/>
        <end position="123"/>
    </location>
</feature>
<protein>
    <recommendedName>
        <fullName evidence="10">Nodulin-like domain-containing protein</fullName>
    </recommendedName>
</protein>
<comment type="caution">
    <text evidence="8">The sequence shown here is derived from an EMBL/GenBank/DDBJ whole genome shotgun (WGS) entry which is preliminary data.</text>
</comment>
<feature type="transmembrane region" description="Helical" evidence="5">
    <location>
        <begin position="127"/>
        <end position="148"/>
    </location>
</feature>
<reference evidence="8" key="1">
    <citation type="journal article" date="2023" name="Plant Biotechnol. J.">
        <title>Chromosome-level wild Hevea brasiliensis genome provides new tools for genomic-assisted breeding and valuable loci to elevate rubber yield.</title>
        <authorList>
            <person name="Cheng H."/>
            <person name="Song X."/>
            <person name="Hu Y."/>
            <person name="Wu T."/>
            <person name="Yang Q."/>
            <person name="An Z."/>
            <person name="Feng S."/>
            <person name="Deng Z."/>
            <person name="Wu W."/>
            <person name="Zeng X."/>
            <person name="Tu M."/>
            <person name="Wang X."/>
            <person name="Huang H."/>
        </authorList>
    </citation>
    <scope>NUCLEOTIDE SEQUENCE</scope>
    <source>
        <strain evidence="8">MT/VB/25A 57/8</strain>
    </source>
</reference>
<feature type="transmembrane region" description="Helical" evidence="5">
    <location>
        <begin position="168"/>
        <end position="187"/>
    </location>
</feature>
<feature type="transmembrane region" description="Helical" evidence="5">
    <location>
        <begin position="81"/>
        <end position="106"/>
    </location>
</feature>
<feature type="transmembrane region" description="Helical" evidence="5">
    <location>
        <begin position="313"/>
        <end position="334"/>
    </location>
</feature>
<dbReference type="Gene3D" id="1.20.1250.20">
    <property type="entry name" value="MFS general substrate transporter like domains"/>
    <property type="match status" value="1"/>
</dbReference>
<evidence type="ECO:0000256" key="2">
    <source>
        <dbReference type="ARBA" id="ARBA00022692"/>
    </source>
</evidence>
<evidence type="ECO:0000313" key="8">
    <source>
        <dbReference type="EMBL" id="KAJ9159846.1"/>
    </source>
</evidence>
<dbReference type="Proteomes" id="UP001174677">
    <property type="component" value="Chromosome 14"/>
</dbReference>
<evidence type="ECO:0000259" key="7">
    <source>
        <dbReference type="Pfam" id="PF23262"/>
    </source>
</evidence>
<feature type="domain" description="NFD4 C-terminal" evidence="7">
    <location>
        <begin position="129"/>
        <end position="341"/>
    </location>
</feature>